<dbReference type="InterPro" id="IPR003661">
    <property type="entry name" value="HisK_dim/P_dom"/>
</dbReference>
<comment type="catalytic activity">
    <reaction evidence="1">
        <text>ATP + protein L-histidine = ADP + protein N-phospho-L-histidine.</text>
        <dbReference type="EC" id="2.7.13.3"/>
    </reaction>
</comment>
<dbReference type="PRINTS" id="PR00344">
    <property type="entry name" value="BCTRLSENSOR"/>
</dbReference>
<dbReference type="Gene3D" id="3.40.50.2300">
    <property type="match status" value="1"/>
</dbReference>
<dbReference type="SUPFAM" id="SSF52172">
    <property type="entry name" value="CheY-like"/>
    <property type="match status" value="1"/>
</dbReference>
<name>A0ABR9UVH5_9CHRO</name>
<dbReference type="Pfam" id="PF01590">
    <property type="entry name" value="GAF"/>
    <property type="match status" value="1"/>
</dbReference>
<dbReference type="SMART" id="SM00388">
    <property type="entry name" value="HisKA"/>
    <property type="match status" value="1"/>
</dbReference>
<dbReference type="EMBL" id="JADEWN010000051">
    <property type="protein sequence ID" value="MBE9192292.1"/>
    <property type="molecule type" value="Genomic_DNA"/>
</dbReference>
<evidence type="ECO:0000259" key="13">
    <source>
        <dbReference type="PROSITE" id="PS50112"/>
    </source>
</evidence>
<dbReference type="CDD" id="cd00082">
    <property type="entry name" value="HisKA"/>
    <property type="match status" value="1"/>
</dbReference>
<dbReference type="InterPro" id="IPR003018">
    <property type="entry name" value="GAF"/>
</dbReference>
<dbReference type="Pfam" id="PF02518">
    <property type="entry name" value="HATPase_c"/>
    <property type="match status" value="1"/>
</dbReference>
<dbReference type="PROSITE" id="PS50109">
    <property type="entry name" value="HIS_KIN"/>
    <property type="match status" value="1"/>
</dbReference>
<evidence type="ECO:0000259" key="12">
    <source>
        <dbReference type="PROSITE" id="PS50110"/>
    </source>
</evidence>
<evidence type="ECO:0000313" key="16">
    <source>
        <dbReference type="Proteomes" id="UP000651156"/>
    </source>
</evidence>
<dbReference type="EC" id="2.7.13.3" evidence="3"/>
<keyword evidence="6" id="KW-0418">Kinase</keyword>
<dbReference type="InterPro" id="IPR011006">
    <property type="entry name" value="CheY-like_superfamily"/>
</dbReference>
<evidence type="ECO:0000259" key="11">
    <source>
        <dbReference type="PROSITE" id="PS50109"/>
    </source>
</evidence>
<reference evidence="15 16" key="1">
    <citation type="submission" date="2020-10" db="EMBL/GenBank/DDBJ databases">
        <authorList>
            <person name="Castelo-Branco R."/>
            <person name="Eusebio N."/>
            <person name="Adriana R."/>
            <person name="Vieira A."/>
            <person name="Brugerolle De Fraissinette N."/>
            <person name="Rezende De Castro R."/>
            <person name="Schneider M.P."/>
            <person name="Vasconcelos V."/>
            <person name="Leao P.N."/>
        </authorList>
    </citation>
    <scope>NUCLEOTIDE SEQUENCE [LARGE SCALE GENOMIC DNA]</scope>
    <source>
        <strain evidence="15 16">LEGE 06123</strain>
    </source>
</reference>
<sequence>MPGIDGFETCRRLKAQEATRDIPVIFMTALSETVDKVKGLQVGAVDYITKPLQHEEVLARVQTHLRLRNLNKQLQAQNLQLEQEIKQRQQQEEALRQSEERFRLAIEGIKDYAIFMLDAEGCIVSWNTGAERIKGYQATEIIGRHFSCFYPEADLQSGKPQQLLQIAAEEGQVKDEGWRVRKDGSRFWADVAIAALRDEKGLRGFSKVTRDITERKQAEQELQRQYQRSQLFAEVTFKIRQSLQLKEVLQTAVAEVQKILQADRVLIYRFWSDGTGSSVAEAVLPGWVAILGQKFPEEVFPEDYRQLYLLGRICRITDVEKEENISPCLVEFVQQFSVKAKLVVPIIIKQELWGLLVAHQCANPRYWTDFETELLRQLADQIGIALTQAQLLEQETRFSQQLARSNAELQQFASIASHDLQEPLRKIQAFGNRLQDKYRDVLNEQGRDYIQRMQNAAHRMQTLIDDLLIFSRLTTRAQPLVSVVLAEVIAEVLSDLEVLIQQTGGRVEVSELPTISADPLQMRQLFQNLIGNALKFRRANEPPCVKISSQIVEQLQFTTDSGSAALCQITVEDNGIGFDAKYLDRIFQVFQRLHNRSEYEGTGMGLAICRKIVERHRGTLTAESQPGQGAKFMIALPVNQLLDQ</sequence>
<dbReference type="Gene3D" id="3.30.450.40">
    <property type="match status" value="1"/>
</dbReference>
<dbReference type="Gene3D" id="3.30.565.10">
    <property type="entry name" value="Histidine kinase-like ATPase, C-terminal domain"/>
    <property type="match status" value="1"/>
</dbReference>
<feature type="domain" description="Phytochrome chromophore attachment site" evidence="10">
    <location>
        <begin position="244"/>
        <end position="381"/>
    </location>
</feature>
<dbReference type="Pfam" id="PF00072">
    <property type="entry name" value="Response_reg"/>
    <property type="match status" value="1"/>
</dbReference>
<comment type="caution">
    <text evidence="15">The sequence shown here is derived from an EMBL/GenBank/DDBJ whole genome shotgun (WGS) entry which is preliminary data.</text>
</comment>
<dbReference type="SMART" id="SM00387">
    <property type="entry name" value="HATPase_c"/>
    <property type="match status" value="1"/>
</dbReference>
<dbReference type="PROSITE" id="PS50046">
    <property type="entry name" value="PHYTOCHROME_2"/>
    <property type="match status" value="1"/>
</dbReference>
<dbReference type="InterPro" id="IPR000014">
    <property type="entry name" value="PAS"/>
</dbReference>
<dbReference type="InterPro" id="IPR016132">
    <property type="entry name" value="Phyto_chromo_attachment"/>
</dbReference>
<protein>
    <recommendedName>
        <fullName evidence="3">histidine kinase</fullName>
        <ecNumber evidence="3">2.7.13.3</ecNumber>
    </recommendedName>
</protein>
<dbReference type="SMART" id="SM00091">
    <property type="entry name" value="PAS"/>
    <property type="match status" value="1"/>
</dbReference>
<keyword evidence="7" id="KW-0902">Two-component regulatory system</keyword>
<dbReference type="Pfam" id="PF13426">
    <property type="entry name" value="PAS_9"/>
    <property type="match status" value="1"/>
</dbReference>
<dbReference type="NCBIfam" id="TIGR00229">
    <property type="entry name" value="sensory_box"/>
    <property type="match status" value="1"/>
</dbReference>
<evidence type="ECO:0000259" key="14">
    <source>
        <dbReference type="PROSITE" id="PS50113"/>
    </source>
</evidence>
<dbReference type="InterPro" id="IPR005467">
    <property type="entry name" value="His_kinase_dom"/>
</dbReference>
<dbReference type="SUPFAM" id="SSF55781">
    <property type="entry name" value="GAF domain-like"/>
    <property type="match status" value="1"/>
</dbReference>
<dbReference type="Gene3D" id="3.30.450.20">
    <property type="entry name" value="PAS domain"/>
    <property type="match status" value="1"/>
</dbReference>
<dbReference type="PROSITE" id="PS50110">
    <property type="entry name" value="RESPONSE_REGULATORY"/>
    <property type="match status" value="1"/>
</dbReference>
<dbReference type="SMART" id="SM00065">
    <property type="entry name" value="GAF"/>
    <property type="match status" value="1"/>
</dbReference>
<dbReference type="InterPro" id="IPR004358">
    <property type="entry name" value="Sig_transdc_His_kin-like_C"/>
</dbReference>
<dbReference type="Pfam" id="PF00512">
    <property type="entry name" value="HisKA"/>
    <property type="match status" value="1"/>
</dbReference>
<keyword evidence="4" id="KW-0597">Phosphoprotein</keyword>
<dbReference type="InterPro" id="IPR036097">
    <property type="entry name" value="HisK_dim/P_sf"/>
</dbReference>
<evidence type="ECO:0000256" key="9">
    <source>
        <dbReference type="SAM" id="Coils"/>
    </source>
</evidence>
<feature type="domain" description="Histidine kinase" evidence="11">
    <location>
        <begin position="415"/>
        <end position="640"/>
    </location>
</feature>
<proteinExistence type="inferred from homology"/>
<evidence type="ECO:0000313" key="15">
    <source>
        <dbReference type="EMBL" id="MBE9192292.1"/>
    </source>
</evidence>
<feature type="domain" description="Response regulatory" evidence="12">
    <location>
        <begin position="1"/>
        <end position="65"/>
    </location>
</feature>
<evidence type="ECO:0000259" key="10">
    <source>
        <dbReference type="PROSITE" id="PS50046"/>
    </source>
</evidence>
<accession>A0ABR9UVH5</accession>
<evidence type="ECO:0000256" key="7">
    <source>
        <dbReference type="ARBA" id="ARBA00023012"/>
    </source>
</evidence>
<comment type="similarity">
    <text evidence="2">In the N-terminal section; belongs to the phytochrome family.</text>
</comment>
<dbReference type="InterPro" id="IPR000700">
    <property type="entry name" value="PAS-assoc_C"/>
</dbReference>
<evidence type="ECO:0000256" key="5">
    <source>
        <dbReference type="ARBA" id="ARBA00022679"/>
    </source>
</evidence>
<evidence type="ECO:0000256" key="6">
    <source>
        <dbReference type="ARBA" id="ARBA00022777"/>
    </source>
</evidence>
<dbReference type="CDD" id="cd00130">
    <property type="entry name" value="PAS"/>
    <property type="match status" value="1"/>
</dbReference>
<dbReference type="Proteomes" id="UP000651156">
    <property type="component" value="Unassembled WGS sequence"/>
</dbReference>
<evidence type="ECO:0000256" key="4">
    <source>
        <dbReference type="ARBA" id="ARBA00022553"/>
    </source>
</evidence>
<organism evidence="15 16">
    <name type="scientific">Gloeocapsopsis crepidinum LEGE 06123</name>
    <dbReference type="NCBI Taxonomy" id="588587"/>
    <lineage>
        <taxon>Bacteria</taxon>
        <taxon>Bacillati</taxon>
        <taxon>Cyanobacteriota</taxon>
        <taxon>Cyanophyceae</taxon>
        <taxon>Oscillatoriophycideae</taxon>
        <taxon>Chroococcales</taxon>
        <taxon>Chroococcaceae</taxon>
        <taxon>Gloeocapsopsis</taxon>
    </lineage>
</organism>
<dbReference type="InterPro" id="IPR001789">
    <property type="entry name" value="Sig_transdc_resp-reg_receiver"/>
</dbReference>
<dbReference type="PROSITE" id="PS50113">
    <property type="entry name" value="PAC"/>
    <property type="match status" value="1"/>
</dbReference>
<dbReference type="SUPFAM" id="SSF47384">
    <property type="entry name" value="Homodimeric domain of signal transducing histidine kinase"/>
    <property type="match status" value="1"/>
</dbReference>
<evidence type="ECO:0000256" key="1">
    <source>
        <dbReference type="ARBA" id="ARBA00000085"/>
    </source>
</evidence>
<feature type="coiled-coil region" evidence="9">
    <location>
        <begin position="64"/>
        <end position="101"/>
    </location>
</feature>
<evidence type="ECO:0000256" key="8">
    <source>
        <dbReference type="PROSITE-ProRule" id="PRU00169"/>
    </source>
</evidence>
<dbReference type="PROSITE" id="PS50112">
    <property type="entry name" value="PAS"/>
    <property type="match status" value="1"/>
</dbReference>
<dbReference type="SUPFAM" id="SSF55874">
    <property type="entry name" value="ATPase domain of HSP90 chaperone/DNA topoisomerase II/histidine kinase"/>
    <property type="match status" value="1"/>
</dbReference>
<dbReference type="PANTHER" id="PTHR43304:SF1">
    <property type="entry name" value="PAC DOMAIN-CONTAINING PROTEIN"/>
    <property type="match status" value="1"/>
</dbReference>
<evidence type="ECO:0000256" key="3">
    <source>
        <dbReference type="ARBA" id="ARBA00012438"/>
    </source>
</evidence>
<comment type="caution">
    <text evidence="8">Lacks conserved residue(s) required for the propagation of feature annotation.</text>
</comment>
<keyword evidence="16" id="KW-1185">Reference proteome</keyword>
<feature type="domain" description="PAS" evidence="13">
    <location>
        <begin position="98"/>
        <end position="152"/>
    </location>
</feature>
<dbReference type="Gene3D" id="1.10.287.130">
    <property type="match status" value="1"/>
</dbReference>
<gene>
    <name evidence="15" type="ORF">IQ230_18425</name>
</gene>
<dbReference type="InterPro" id="IPR029016">
    <property type="entry name" value="GAF-like_dom_sf"/>
</dbReference>
<dbReference type="InterPro" id="IPR003594">
    <property type="entry name" value="HATPase_dom"/>
</dbReference>
<dbReference type="SUPFAM" id="SSF55785">
    <property type="entry name" value="PYP-like sensor domain (PAS domain)"/>
    <property type="match status" value="1"/>
</dbReference>
<evidence type="ECO:0000256" key="2">
    <source>
        <dbReference type="ARBA" id="ARBA00006402"/>
    </source>
</evidence>
<feature type="domain" description="PAC" evidence="14">
    <location>
        <begin position="173"/>
        <end position="224"/>
    </location>
</feature>
<dbReference type="InterPro" id="IPR052162">
    <property type="entry name" value="Sensor_kinase/Photoreceptor"/>
</dbReference>
<keyword evidence="5" id="KW-0808">Transferase</keyword>
<keyword evidence="9" id="KW-0175">Coiled coil</keyword>
<dbReference type="InterPro" id="IPR035965">
    <property type="entry name" value="PAS-like_dom_sf"/>
</dbReference>
<dbReference type="PANTHER" id="PTHR43304">
    <property type="entry name" value="PHYTOCHROME-LIKE PROTEIN CPH1"/>
    <property type="match status" value="1"/>
</dbReference>
<dbReference type="InterPro" id="IPR036890">
    <property type="entry name" value="HATPase_C_sf"/>
</dbReference>